<keyword evidence="1" id="KW-0812">Transmembrane</keyword>
<keyword evidence="1" id="KW-1133">Transmembrane helix</keyword>
<organism evidence="2 3">
    <name type="scientific">Aspergillus tubingensis (strain CBS 134.48)</name>
    <dbReference type="NCBI Taxonomy" id="767770"/>
    <lineage>
        <taxon>Eukaryota</taxon>
        <taxon>Fungi</taxon>
        <taxon>Dikarya</taxon>
        <taxon>Ascomycota</taxon>
        <taxon>Pezizomycotina</taxon>
        <taxon>Eurotiomycetes</taxon>
        <taxon>Eurotiomycetidae</taxon>
        <taxon>Eurotiales</taxon>
        <taxon>Aspergillaceae</taxon>
        <taxon>Aspergillus</taxon>
        <taxon>Aspergillus subgen. Circumdati</taxon>
    </lineage>
</organism>
<evidence type="ECO:0000313" key="2">
    <source>
        <dbReference type="EMBL" id="OJI81028.1"/>
    </source>
</evidence>
<keyword evidence="3" id="KW-1185">Reference proteome</keyword>
<protein>
    <submittedName>
        <fullName evidence="2">Uncharacterized protein</fullName>
    </submittedName>
</protein>
<keyword evidence="1" id="KW-0472">Membrane</keyword>
<dbReference type="EMBL" id="KV878206">
    <property type="protein sequence ID" value="OJI81028.1"/>
    <property type="molecule type" value="Genomic_DNA"/>
</dbReference>
<evidence type="ECO:0000313" key="3">
    <source>
        <dbReference type="Proteomes" id="UP000184304"/>
    </source>
</evidence>
<dbReference type="AlphaFoldDB" id="A0A1L9MVG0"/>
<dbReference type="VEuPathDB" id="FungiDB:ASPTUDRAFT_796281"/>
<accession>A0A1L9MVG0</accession>
<proteinExistence type="predicted"/>
<dbReference type="Proteomes" id="UP000184304">
    <property type="component" value="Unassembled WGS sequence"/>
</dbReference>
<feature type="transmembrane region" description="Helical" evidence="1">
    <location>
        <begin position="6"/>
        <end position="24"/>
    </location>
</feature>
<gene>
    <name evidence="2" type="ORF">ASPTUDRAFT_796281</name>
</gene>
<name>A0A1L9MVG0_ASPTC</name>
<evidence type="ECO:0000256" key="1">
    <source>
        <dbReference type="SAM" id="Phobius"/>
    </source>
</evidence>
<sequence length="156" mass="17683">MFMTSLSFVVICITIKIGITGFSLRHYTVGVRGMMGNILTRFKFTHTVLCKKIAPCYKHVNTNDQHQYIALPAAIQSLVIYHRDLLRLSGFASRIKLLNITILLLSSWRSHIVSTHIVQIKARGTFNSAKYFLLGKPSAAQAEFYLQPSLNRQVLE</sequence>
<reference evidence="3" key="1">
    <citation type="journal article" date="2017" name="Genome Biol.">
        <title>Comparative genomics reveals high biological diversity and specific adaptations in the industrially and medically important fungal genus Aspergillus.</title>
        <authorList>
            <person name="de Vries R.P."/>
            <person name="Riley R."/>
            <person name="Wiebenga A."/>
            <person name="Aguilar-Osorio G."/>
            <person name="Amillis S."/>
            <person name="Uchima C.A."/>
            <person name="Anderluh G."/>
            <person name="Asadollahi M."/>
            <person name="Askin M."/>
            <person name="Barry K."/>
            <person name="Battaglia E."/>
            <person name="Bayram O."/>
            <person name="Benocci T."/>
            <person name="Braus-Stromeyer S.A."/>
            <person name="Caldana C."/>
            <person name="Canovas D."/>
            <person name="Cerqueira G.C."/>
            <person name="Chen F."/>
            <person name="Chen W."/>
            <person name="Choi C."/>
            <person name="Clum A."/>
            <person name="Dos Santos R.A."/>
            <person name="Damasio A.R."/>
            <person name="Diallinas G."/>
            <person name="Emri T."/>
            <person name="Fekete E."/>
            <person name="Flipphi M."/>
            <person name="Freyberg S."/>
            <person name="Gallo A."/>
            <person name="Gournas C."/>
            <person name="Habgood R."/>
            <person name="Hainaut M."/>
            <person name="Harispe M.L."/>
            <person name="Henrissat B."/>
            <person name="Hilden K.S."/>
            <person name="Hope R."/>
            <person name="Hossain A."/>
            <person name="Karabika E."/>
            <person name="Karaffa L."/>
            <person name="Karanyi Z."/>
            <person name="Krasevec N."/>
            <person name="Kuo A."/>
            <person name="Kusch H."/>
            <person name="LaButti K."/>
            <person name="Lagendijk E.L."/>
            <person name="Lapidus A."/>
            <person name="Levasseur A."/>
            <person name="Lindquist E."/>
            <person name="Lipzen A."/>
            <person name="Logrieco A.F."/>
            <person name="MacCabe A."/>
            <person name="Maekelae M.R."/>
            <person name="Malavazi I."/>
            <person name="Melin P."/>
            <person name="Meyer V."/>
            <person name="Mielnichuk N."/>
            <person name="Miskei M."/>
            <person name="Molnar A.P."/>
            <person name="Mule G."/>
            <person name="Ngan C.Y."/>
            <person name="Orejas M."/>
            <person name="Orosz E."/>
            <person name="Ouedraogo J.P."/>
            <person name="Overkamp K.M."/>
            <person name="Park H.-S."/>
            <person name="Perrone G."/>
            <person name="Piumi F."/>
            <person name="Punt P.J."/>
            <person name="Ram A.F."/>
            <person name="Ramon A."/>
            <person name="Rauscher S."/>
            <person name="Record E."/>
            <person name="Riano-Pachon D.M."/>
            <person name="Robert V."/>
            <person name="Roehrig J."/>
            <person name="Ruller R."/>
            <person name="Salamov A."/>
            <person name="Salih N.S."/>
            <person name="Samson R.A."/>
            <person name="Sandor E."/>
            <person name="Sanguinetti M."/>
            <person name="Schuetze T."/>
            <person name="Sepcic K."/>
            <person name="Shelest E."/>
            <person name="Sherlock G."/>
            <person name="Sophianopoulou V."/>
            <person name="Squina F.M."/>
            <person name="Sun H."/>
            <person name="Susca A."/>
            <person name="Todd R.B."/>
            <person name="Tsang A."/>
            <person name="Unkles S.E."/>
            <person name="van de Wiele N."/>
            <person name="van Rossen-Uffink D."/>
            <person name="Oliveira J.V."/>
            <person name="Vesth T.C."/>
            <person name="Visser J."/>
            <person name="Yu J.-H."/>
            <person name="Zhou M."/>
            <person name="Andersen M.R."/>
            <person name="Archer D.B."/>
            <person name="Baker S.E."/>
            <person name="Benoit I."/>
            <person name="Brakhage A.A."/>
            <person name="Braus G.H."/>
            <person name="Fischer R."/>
            <person name="Frisvad J.C."/>
            <person name="Goldman G.H."/>
            <person name="Houbraken J."/>
            <person name="Oakley B."/>
            <person name="Pocsi I."/>
            <person name="Scazzocchio C."/>
            <person name="Seiboth B."/>
            <person name="vanKuyk P.A."/>
            <person name="Wortman J."/>
            <person name="Dyer P.S."/>
            <person name="Grigoriev I.V."/>
        </authorList>
    </citation>
    <scope>NUCLEOTIDE SEQUENCE [LARGE SCALE GENOMIC DNA]</scope>
    <source>
        <strain evidence="3">CBS 134.48</strain>
    </source>
</reference>